<accession>A0A0K2CNB3</accession>
<dbReference type="KEGG" id="vg:26626060"/>
<dbReference type="GeneID" id="26626060"/>
<gene>
    <name evidence="1" type="ORF">JENST_112</name>
</gene>
<keyword evidence="2" id="KW-1185">Reference proteome</keyword>
<reference evidence="1 2" key="1">
    <citation type="journal article" date="2015" name="Genome Announc.">
        <title>Genome Sequences of Five Additional Brevibacillus laterosporus Bacteriophages.</title>
        <authorList>
            <person name="Merrill B.D."/>
            <person name="Berg J.A."/>
            <person name="Graves K.A."/>
            <person name="Ward A.T."/>
            <person name="Hilton J.A."/>
            <person name="Wake B.N."/>
            <person name="Grose J.H."/>
            <person name="Breakwell D.P."/>
            <person name="Burnett S.H."/>
        </authorList>
    </citation>
    <scope>NUCLEOTIDE SEQUENCE [LARGE SCALE GENOMIC DNA]</scope>
</reference>
<dbReference type="EMBL" id="KT151955">
    <property type="protein sequence ID" value="ALA07241.1"/>
    <property type="molecule type" value="Genomic_DNA"/>
</dbReference>
<name>A0A0K2CNB3_9CAUD</name>
<sequence>MTYEVGQVIKAKEDIKAGHTVLVPKGAVGKITGFISAPNRMQRAYFIVTFDGEERHIADDHMDITFDIVESDVEDEGEEE</sequence>
<dbReference type="RefSeq" id="YP_009199173.1">
    <property type="nucleotide sequence ID" value="NC_028805.1"/>
</dbReference>
<proteinExistence type="predicted"/>
<evidence type="ECO:0000313" key="1">
    <source>
        <dbReference type="EMBL" id="ALA07241.1"/>
    </source>
</evidence>
<dbReference type="Proteomes" id="UP000208104">
    <property type="component" value="Segment"/>
</dbReference>
<protein>
    <submittedName>
        <fullName evidence="1">Uncharacterized protein</fullName>
    </submittedName>
</protein>
<organism evidence="1 2">
    <name type="scientific">Brevibacillus phage Jenst</name>
    <dbReference type="NCBI Taxonomy" id="1691954"/>
    <lineage>
        <taxon>Viruses</taxon>
        <taxon>Duplodnaviria</taxon>
        <taxon>Heunggongvirae</taxon>
        <taxon>Uroviricota</taxon>
        <taxon>Caudoviricetes</taxon>
        <taxon>Jenstvirus</taxon>
        <taxon>Jenstvirus jenst</taxon>
    </lineage>
</organism>
<evidence type="ECO:0000313" key="2">
    <source>
        <dbReference type="Proteomes" id="UP000208104"/>
    </source>
</evidence>